<evidence type="ECO:0000313" key="1">
    <source>
        <dbReference type="EMBL" id="KAF2194096.1"/>
    </source>
</evidence>
<dbReference type="AlphaFoldDB" id="A0A6A6EW30"/>
<gene>
    <name evidence="1" type="ORF">K469DRAFT_549469</name>
</gene>
<feature type="non-terminal residue" evidence="1">
    <location>
        <position position="1"/>
    </location>
</feature>
<evidence type="ECO:0000313" key="2">
    <source>
        <dbReference type="Proteomes" id="UP000800200"/>
    </source>
</evidence>
<keyword evidence="2" id="KW-1185">Reference proteome</keyword>
<dbReference type="Proteomes" id="UP000800200">
    <property type="component" value="Unassembled WGS sequence"/>
</dbReference>
<proteinExistence type="predicted"/>
<dbReference type="OrthoDB" id="5415741at2759"/>
<dbReference type="EMBL" id="ML994612">
    <property type="protein sequence ID" value="KAF2194096.1"/>
    <property type="molecule type" value="Genomic_DNA"/>
</dbReference>
<protein>
    <submittedName>
        <fullName evidence="1">Uncharacterized protein</fullName>
    </submittedName>
</protein>
<organism evidence="1 2">
    <name type="scientific">Zopfia rhizophila CBS 207.26</name>
    <dbReference type="NCBI Taxonomy" id="1314779"/>
    <lineage>
        <taxon>Eukaryota</taxon>
        <taxon>Fungi</taxon>
        <taxon>Dikarya</taxon>
        <taxon>Ascomycota</taxon>
        <taxon>Pezizomycotina</taxon>
        <taxon>Dothideomycetes</taxon>
        <taxon>Dothideomycetes incertae sedis</taxon>
        <taxon>Zopfiaceae</taxon>
        <taxon>Zopfia</taxon>
    </lineage>
</organism>
<reference evidence="1" key="1">
    <citation type="journal article" date="2020" name="Stud. Mycol.">
        <title>101 Dothideomycetes genomes: a test case for predicting lifestyles and emergence of pathogens.</title>
        <authorList>
            <person name="Haridas S."/>
            <person name="Albert R."/>
            <person name="Binder M."/>
            <person name="Bloem J."/>
            <person name="Labutti K."/>
            <person name="Salamov A."/>
            <person name="Andreopoulos B."/>
            <person name="Baker S."/>
            <person name="Barry K."/>
            <person name="Bills G."/>
            <person name="Bluhm B."/>
            <person name="Cannon C."/>
            <person name="Castanera R."/>
            <person name="Culley D."/>
            <person name="Daum C."/>
            <person name="Ezra D."/>
            <person name="Gonzalez J."/>
            <person name="Henrissat B."/>
            <person name="Kuo A."/>
            <person name="Liang C."/>
            <person name="Lipzen A."/>
            <person name="Lutzoni F."/>
            <person name="Magnuson J."/>
            <person name="Mondo S."/>
            <person name="Nolan M."/>
            <person name="Ohm R."/>
            <person name="Pangilinan J."/>
            <person name="Park H.-J."/>
            <person name="Ramirez L."/>
            <person name="Alfaro M."/>
            <person name="Sun H."/>
            <person name="Tritt A."/>
            <person name="Yoshinaga Y."/>
            <person name="Zwiers L.-H."/>
            <person name="Turgeon B."/>
            <person name="Goodwin S."/>
            <person name="Spatafora J."/>
            <person name="Crous P."/>
            <person name="Grigoriev I."/>
        </authorList>
    </citation>
    <scope>NUCLEOTIDE SEQUENCE</scope>
    <source>
        <strain evidence="1">CBS 207.26</strain>
    </source>
</reference>
<name>A0A6A6EW30_9PEZI</name>
<sequence length="59" mass="6567">GVPNSQIREATSLRRSIIKDIVKETKVRGYNLEVSKTVTIAYVIDKLCSGRPCKGDEET</sequence>
<accession>A0A6A6EW30</accession>